<sequence length="126" mass="14310">VNKMSSRYRNFMQLIEKWPVDKSRGNRDIGALIRKRVVEGFSQGESTVVNDVECDKSYASLQRINTDFHKRAWKRSSTTLSTTTASCMTAESLNHTLSDEGLKQLEGEGEKSLFTRLKDTFVTGKK</sequence>
<protein>
    <recommendedName>
        <fullName evidence="6">Mitochondrial nucleoid factor 1</fullName>
    </recommendedName>
    <alternativeName>
        <fullName evidence="5">Mitochondrial protein M19</fullName>
    </alternativeName>
</protein>
<keyword evidence="2" id="KW-0809">Transit peptide</keyword>
<dbReference type="GO" id="GO:0042645">
    <property type="term" value="C:mitochondrial nucleoid"/>
    <property type="evidence" value="ECO:0007669"/>
    <property type="project" value="UniProtKB-SubCell"/>
</dbReference>
<evidence type="ECO:0000256" key="1">
    <source>
        <dbReference type="ARBA" id="ARBA00004436"/>
    </source>
</evidence>
<evidence type="ECO:0000256" key="6">
    <source>
        <dbReference type="ARBA" id="ARBA00032983"/>
    </source>
</evidence>
<dbReference type="GO" id="GO:0034551">
    <property type="term" value="P:mitochondrial respiratory chain complex III assembly"/>
    <property type="evidence" value="ECO:0007669"/>
    <property type="project" value="TreeGrafter"/>
</dbReference>
<feature type="non-terminal residue" evidence="7">
    <location>
        <position position="1"/>
    </location>
</feature>
<proteinExistence type="predicted"/>
<evidence type="ECO:0000256" key="3">
    <source>
        <dbReference type="ARBA" id="ARBA00023128"/>
    </source>
</evidence>
<keyword evidence="4" id="KW-1135">Mitochondrion nucleoid</keyword>
<dbReference type="Pfam" id="PF20180">
    <property type="entry name" value="UQCC2_CBP6"/>
    <property type="match status" value="1"/>
</dbReference>
<reference evidence="7" key="1">
    <citation type="submission" date="2014-12" db="EMBL/GenBank/DDBJ databases">
        <title>Insight into the proteome of Arion vulgaris.</title>
        <authorList>
            <person name="Aradska J."/>
            <person name="Bulat T."/>
            <person name="Smidak R."/>
            <person name="Sarate P."/>
            <person name="Gangsoo J."/>
            <person name="Sialana F."/>
            <person name="Bilban M."/>
            <person name="Lubec G."/>
        </authorList>
    </citation>
    <scope>NUCLEOTIDE SEQUENCE</scope>
    <source>
        <tissue evidence="7">Skin</tissue>
    </source>
</reference>
<dbReference type="PANTHER" id="PTHR34260:SF1">
    <property type="entry name" value="UBIQUINOL-CYTOCHROME-C REDUCTASE COMPLEX ASSEMBLY FACTOR 2"/>
    <property type="match status" value="1"/>
</dbReference>
<dbReference type="InterPro" id="IPR037698">
    <property type="entry name" value="UQCC2"/>
</dbReference>
<comment type="subcellular location">
    <subcellularLocation>
        <location evidence="1">Mitochondrion matrix</location>
        <location evidence="1">Mitochondrion nucleoid</location>
    </subcellularLocation>
</comment>
<evidence type="ECO:0000313" key="7">
    <source>
        <dbReference type="EMBL" id="CEK74828.1"/>
    </source>
</evidence>
<dbReference type="PANTHER" id="PTHR34260">
    <property type="entry name" value="UBIQUINOL-CYTOCHROME-C REDUCTASE COMPLEX ASSEMBLY FACTOR 2"/>
    <property type="match status" value="1"/>
</dbReference>
<name>A0A0B7A1Y6_9EUPU</name>
<evidence type="ECO:0000256" key="4">
    <source>
        <dbReference type="ARBA" id="ARBA00023271"/>
    </source>
</evidence>
<dbReference type="AlphaFoldDB" id="A0A0B7A1Y6"/>
<accession>A0A0B7A1Y6</accession>
<gene>
    <name evidence="7" type="primary">ORF92755</name>
</gene>
<dbReference type="EMBL" id="HACG01027963">
    <property type="protein sequence ID" value="CEK74828.1"/>
    <property type="molecule type" value="Transcribed_RNA"/>
</dbReference>
<evidence type="ECO:0000256" key="5">
    <source>
        <dbReference type="ARBA" id="ARBA00031206"/>
    </source>
</evidence>
<keyword evidence="3" id="KW-0496">Mitochondrion</keyword>
<organism evidence="7">
    <name type="scientific">Arion vulgaris</name>
    <dbReference type="NCBI Taxonomy" id="1028688"/>
    <lineage>
        <taxon>Eukaryota</taxon>
        <taxon>Metazoa</taxon>
        <taxon>Spiralia</taxon>
        <taxon>Lophotrochozoa</taxon>
        <taxon>Mollusca</taxon>
        <taxon>Gastropoda</taxon>
        <taxon>Heterobranchia</taxon>
        <taxon>Euthyneura</taxon>
        <taxon>Panpulmonata</taxon>
        <taxon>Eupulmonata</taxon>
        <taxon>Stylommatophora</taxon>
        <taxon>Helicina</taxon>
        <taxon>Arionoidea</taxon>
        <taxon>Arionidae</taxon>
        <taxon>Arion</taxon>
    </lineage>
</organism>
<evidence type="ECO:0000256" key="2">
    <source>
        <dbReference type="ARBA" id="ARBA00022946"/>
    </source>
</evidence>